<sequence>MKMVRNARKVVSVGALTALMAIGVASGAQATSASGTAYFDNGQPITANMWIQPVSNGGCGSFSSSAVMNVSPNWIRNTTSFYQYGVGSISIKGVNVSGSGTSNPATLQWTNSNGARGSYLSGTVCMGWGAFYLGADVAATAYYYGNLRTASARV</sequence>
<name>A0AAW8DKX1_9MICC</name>
<reference evidence="2 4" key="1">
    <citation type="submission" date="2023-07" db="EMBL/GenBank/DDBJ databases">
        <title>Sorghum-associated microbial communities from plants grown in Nebraska, USA.</title>
        <authorList>
            <person name="Schachtman D."/>
        </authorList>
    </citation>
    <scope>NUCLEOTIDE SEQUENCE</scope>
    <source>
        <strain evidence="2">DS1006</strain>
        <strain evidence="3 4">DS1016</strain>
    </source>
</reference>
<feature type="chain" id="PRO_5043588957" evidence="1">
    <location>
        <begin position="31"/>
        <end position="154"/>
    </location>
</feature>
<dbReference type="Proteomes" id="UP001230951">
    <property type="component" value="Unassembled WGS sequence"/>
</dbReference>
<proteinExistence type="predicted"/>
<evidence type="ECO:0000256" key="1">
    <source>
        <dbReference type="SAM" id="SignalP"/>
    </source>
</evidence>
<protein>
    <submittedName>
        <fullName evidence="2">Uncharacterized protein</fullName>
    </submittedName>
</protein>
<evidence type="ECO:0000313" key="3">
    <source>
        <dbReference type="EMBL" id="MDQ0181699.1"/>
    </source>
</evidence>
<organism evidence="2 5">
    <name type="scientific">Arthrobacter bambusae</name>
    <dbReference type="NCBI Taxonomy" id="1338426"/>
    <lineage>
        <taxon>Bacteria</taxon>
        <taxon>Bacillati</taxon>
        <taxon>Actinomycetota</taxon>
        <taxon>Actinomycetes</taxon>
        <taxon>Micrococcales</taxon>
        <taxon>Micrococcaceae</taxon>
        <taxon>Arthrobacter</taxon>
    </lineage>
</organism>
<dbReference type="EMBL" id="JAUSTF010000007">
    <property type="protein sequence ID" value="MDQ0181699.1"/>
    <property type="molecule type" value="Genomic_DNA"/>
</dbReference>
<dbReference type="EMBL" id="JAUSRG010000007">
    <property type="protein sequence ID" value="MDP9905793.1"/>
    <property type="molecule type" value="Genomic_DNA"/>
</dbReference>
<dbReference type="AlphaFoldDB" id="A0AAW8DKX1"/>
<gene>
    <name evidence="2" type="ORF">J2S90_002764</name>
    <name evidence="3" type="ORF">J2S93_003138</name>
</gene>
<dbReference type="Proteomes" id="UP001242995">
    <property type="component" value="Unassembled WGS sequence"/>
</dbReference>
<feature type="signal peptide" evidence="1">
    <location>
        <begin position="1"/>
        <end position="30"/>
    </location>
</feature>
<evidence type="ECO:0000313" key="2">
    <source>
        <dbReference type="EMBL" id="MDP9905793.1"/>
    </source>
</evidence>
<keyword evidence="1" id="KW-0732">Signal</keyword>
<keyword evidence="4" id="KW-1185">Reference proteome</keyword>
<evidence type="ECO:0000313" key="4">
    <source>
        <dbReference type="Proteomes" id="UP001230951"/>
    </source>
</evidence>
<evidence type="ECO:0000313" key="5">
    <source>
        <dbReference type="Proteomes" id="UP001242995"/>
    </source>
</evidence>
<accession>A0AAW8DKX1</accession>
<comment type="caution">
    <text evidence="2">The sequence shown here is derived from an EMBL/GenBank/DDBJ whole genome shotgun (WGS) entry which is preliminary data.</text>
</comment>